<protein>
    <submittedName>
        <fullName evidence="1">Uncharacterized protein</fullName>
    </submittedName>
</protein>
<sequence length="50" mass="5854">MVSTKGVTIRFSDELHTAMKLKTVKEQITIQDYIIKLVKNDLRFNEKNSK</sequence>
<dbReference type="GO" id="GO:0006355">
    <property type="term" value="P:regulation of DNA-templated transcription"/>
    <property type="evidence" value="ECO:0007669"/>
    <property type="project" value="InterPro"/>
</dbReference>
<dbReference type="InterPro" id="IPR010985">
    <property type="entry name" value="Ribbon_hlx_hlx"/>
</dbReference>
<evidence type="ECO:0000313" key="1">
    <source>
        <dbReference type="EMBL" id="EDK35262.1"/>
    </source>
</evidence>
<evidence type="ECO:0000313" key="2">
    <source>
        <dbReference type="Proteomes" id="UP000002411"/>
    </source>
</evidence>
<dbReference type="Gene3D" id="1.10.1220.10">
    <property type="entry name" value="Met repressor-like"/>
    <property type="match status" value="1"/>
</dbReference>
<dbReference type="SUPFAM" id="SSF47598">
    <property type="entry name" value="Ribbon-helix-helix"/>
    <property type="match status" value="1"/>
</dbReference>
<dbReference type="KEGG" id="ckl:CKL_3259"/>
<dbReference type="InterPro" id="IPR013321">
    <property type="entry name" value="Arc_rbn_hlx_hlx"/>
</dbReference>
<dbReference type="EMBL" id="CP000673">
    <property type="protein sequence ID" value="EDK35262.1"/>
    <property type="molecule type" value="Genomic_DNA"/>
</dbReference>
<dbReference type="Proteomes" id="UP000002411">
    <property type="component" value="Chromosome"/>
</dbReference>
<accession>A5N2B6</accession>
<proteinExistence type="predicted"/>
<reference evidence="1 2" key="1">
    <citation type="journal article" date="2008" name="Proc. Natl. Acad. Sci. U.S.A.">
        <title>The genome of Clostridium kluyveri, a strict anaerobe with unique metabolic features.</title>
        <authorList>
            <person name="Seedorf H."/>
            <person name="Fricke W.F."/>
            <person name="Veith B."/>
            <person name="Brueggemann H."/>
            <person name="Liesegang H."/>
            <person name="Strittmatter A."/>
            <person name="Miethke M."/>
            <person name="Buckel W."/>
            <person name="Hinderberger J."/>
            <person name="Li F."/>
            <person name="Hagemeier C."/>
            <person name="Thauer R.K."/>
            <person name="Gottschalk G."/>
        </authorList>
    </citation>
    <scope>NUCLEOTIDE SEQUENCE [LARGE SCALE GENOMIC DNA]</scope>
    <source>
        <strain evidence="2">ATCC 8527 / DSM 555 / NCIMB 10680</strain>
    </source>
</reference>
<dbReference type="HOGENOM" id="CLU_3116361_0_0_9"/>
<name>A5N2B6_CLOK5</name>
<organism evidence="1 2">
    <name type="scientific">Clostridium kluyveri (strain ATCC 8527 / DSM 555 / NBRC 12016 / NCIMB 10680 / K1)</name>
    <dbReference type="NCBI Taxonomy" id="431943"/>
    <lineage>
        <taxon>Bacteria</taxon>
        <taxon>Bacillati</taxon>
        <taxon>Bacillota</taxon>
        <taxon>Clostridia</taxon>
        <taxon>Eubacteriales</taxon>
        <taxon>Clostridiaceae</taxon>
        <taxon>Clostridium</taxon>
    </lineage>
</organism>
<dbReference type="AlphaFoldDB" id="A5N2B6"/>
<gene>
    <name evidence="1" type="ordered locus">CKL_3259</name>
</gene>
<keyword evidence="2" id="KW-1185">Reference proteome</keyword>
<dbReference type="STRING" id="431943.CKL_3259"/>